<dbReference type="GO" id="GO:0004553">
    <property type="term" value="F:hydrolase activity, hydrolyzing O-glycosyl compounds"/>
    <property type="evidence" value="ECO:0007669"/>
    <property type="project" value="InterPro"/>
</dbReference>
<evidence type="ECO:0000256" key="2">
    <source>
        <dbReference type="ARBA" id="ARBA00022801"/>
    </source>
</evidence>
<evidence type="ECO:0000313" key="9">
    <source>
        <dbReference type="Proteomes" id="UP000680132"/>
    </source>
</evidence>
<keyword evidence="9" id="KW-1185">Reference proteome</keyword>
<dbReference type="Pfam" id="PF17851">
    <property type="entry name" value="GH43_C2"/>
    <property type="match status" value="1"/>
</dbReference>
<dbReference type="AlphaFoldDB" id="A0A939QMC8"/>
<evidence type="ECO:0000256" key="5">
    <source>
        <dbReference type="PIRSR" id="PIRSR606710-2"/>
    </source>
</evidence>
<reference evidence="8" key="1">
    <citation type="submission" date="2021-03" db="EMBL/GenBank/DDBJ databases">
        <title>Microbacterium sp. nov., a novel actinobacterium isolated from cow dung.</title>
        <authorList>
            <person name="Zhang L."/>
        </authorList>
    </citation>
    <scope>NUCLEOTIDE SEQUENCE</scope>
    <source>
        <strain evidence="8">NEAU-LLB</strain>
    </source>
</reference>
<feature type="active site" description="Proton donor" evidence="4">
    <location>
        <position position="192"/>
    </location>
</feature>
<comment type="similarity">
    <text evidence="1 6">Belongs to the glycosyl hydrolase 43 family.</text>
</comment>
<dbReference type="RefSeq" id="WP_208499618.1">
    <property type="nucleotide sequence ID" value="NZ_JAGFOA010000001.1"/>
</dbReference>
<dbReference type="Proteomes" id="UP000680132">
    <property type="component" value="Unassembled WGS sequence"/>
</dbReference>
<gene>
    <name evidence="8" type="ORF">J5V96_01040</name>
</gene>
<evidence type="ECO:0000256" key="4">
    <source>
        <dbReference type="PIRSR" id="PIRSR606710-1"/>
    </source>
</evidence>
<dbReference type="EMBL" id="JAGFOA010000001">
    <property type="protein sequence ID" value="MBO3662091.1"/>
    <property type="molecule type" value="Genomic_DNA"/>
</dbReference>
<dbReference type="InterPro" id="IPR051795">
    <property type="entry name" value="Glycosyl_Hydrlase_43"/>
</dbReference>
<dbReference type="Pfam" id="PF04616">
    <property type="entry name" value="Glyco_hydro_43"/>
    <property type="match status" value="1"/>
</dbReference>
<accession>A0A939QMC8</accession>
<dbReference type="InterPro" id="IPR041542">
    <property type="entry name" value="GH43_C2"/>
</dbReference>
<sequence length="524" mass="56585">MTQVSNPLLPGCYPDPSVCRVGDWFYLVSSTFEYLPGLPVMRSRDLVTWETIGHVIDRSGMLDYDGLGSSGGLFAPTIRFHDGMFWVVCTLVDRASQPSESPRGNFLVTAADPAGPWSDPIWLDVDGIDPSIAFGSDGRVWLHGTRLVPEAEAEWFHQTQVWVREYSPTAQALIGPEHIVWTGAVRGAVWAEGPHLYEIDGRWYLLAAEGGTEFHHAVAVARSDSPTGPFEGNKGNPILTHRHLGRTGVDVIGPGHADLVQARDGSWWALLLAMRAPDRRHYPLGRETFLVPVTWEDGWPVFAPGAGRVPATVEVPWAHEPMAADSWQPDDRAPGIVGPGDARWTTPRALPAEVAQADADGWILPASAATLAEPTTATFVGVRQQHFDVDCTVSIDASGLAEGETAGFAIRQSEDDHVTAGFTRRGSGFTLAVTHRRAGTDIALHTAQVASGGSVGVRARGYRYELVHERTGHGAQVLAEVDARELDAVSTGGFLGVWFGVYATSHGAEPRGTARADRFAYVPA</sequence>
<dbReference type="PANTHER" id="PTHR42812:SF12">
    <property type="entry name" value="BETA-XYLOSIDASE-RELATED"/>
    <property type="match status" value="1"/>
</dbReference>
<dbReference type="InterPro" id="IPR006710">
    <property type="entry name" value="Glyco_hydro_43"/>
</dbReference>
<dbReference type="SUPFAM" id="SSF49899">
    <property type="entry name" value="Concanavalin A-like lectins/glucanases"/>
    <property type="match status" value="1"/>
</dbReference>
<dbReference type="Gene3D" id="2.60.120.200">
    <property type="match status" value="1"/>
</dbReference>
<evidence type="ECO:0000256" key="6">
    <source>
        <dbReference type="RuleBase" id="RU361187"/>
    </source>
</evidence>
<feature type="domain" description="Beta-xylosidase C-terminal Concanavalin A-like" evidence="7">
    <location>
        <begin position="360"/>
        <end position="521"/>
    </location>
</feature>
<dbReference type="GO" id="GO:0005975">
    <property type="term" value="P:carbohydrate metabolic process"/>
    <property type="evidence" value="ECO:0007669"/>
    <property type="project" value="InterPro"/>
</dbReference>
<dbReference type="Gene3D" id="2.115.10.20">
    <property type="entry name" value="Glycosyl hydrolase domain, family 43"/>
    <property type="match status" value="1"/>
</dbReference>
<evidence type="ECO:0000259" key="7">
    <source>
        <dbReference type="Pfam" id="PF17851"/>
    </source>
</evidence>
<feature type="site" description="Important for catalytic activity, responsible for pKa modulation of the active site Glu and correct orientation of both the proton donor and substrate" evidence="5">
    <location>
        <position position="129"/>
    </location>
</feature>
<comment type="caution">
    <text evidence="8">The sequence shown here is derived from an EMBL/GenBank/DDBJ whole genome shotgun (WGS) entry which is preliminary data.</text>
</comment>
<evidence type="ECO:0000256" key="3">
    <source>
        <dbReference type="ARBA" id="ARBA00023295"/>
    </source>
</evidence>
<dbReference type="InterPro" id="IPR013320">
    <property type="entry name" value="ConA-like_dom_sf"/>
</dbReference>
<keyword evidence="2 6" id="KW-0378">Hydrolase</keyword>
<feature type="active site" description="Proton acceptor" evidence="4">
    <location>
        <position position="15"/>
    </location>
</feature>
<dbReference type="SUPFAM" id="SSF75005">
    <property type="entry name" value="Arabinanase/levansucrase/invertase"/>
    <property type="match status" value="1"/>
</dbReference>
<dbReference type="PANTHER" id="PTHR42812">
    <property type="entry name" value="BETA-XYLOSIDASE"/>
    <property type="match status" value="1"/>
</dbReference>
<name>A0A939QMC8_9MICO</name>
<dbReference type="InterPro" id="IPR023296">
    <property type="entry name" value="Glyco_hydro_beta-prop_sf"/>
</dbReference>
<evidence type="ECO:0000256" key="1">
    <source>
        <dbReference type="ARBA" id="ARBA00009865"/>
    </source>
</evidence>
<evidence type="ECO:0000313" key="8">
    <source>
        <dbReference type="EMBL" id="MBO3662091.1"/>
    </source>
</evidence>
<organism evidence="8 9">
    <name type="scientific">Microbacterium stercoris</name>
    <dbReference type="NCBI Taxonomy" id="2820289"/>
    <lineage>
        <taxon>Bacteria</taxon>
        <taxon>Bacillati</taxon>
        <taxon>Actinomycetota</taxon>
        <taxon>Actinomycetes</taxon>
        <taxon>Micrococcales</taxon>
        <taxon>Microbacteriaceae</taxon>
        <taxon>Microbacterium</taxon>
    </lineage>
</organism>
<dbReference type="CDD" id="cd18617">
    <property type="entry name" value="GH43_XynB-like"/>
    <property type="match status" value="1"/>
</dbReference>
<protein>
    <submittedName>
        <fullName evidence="8">Family 43 glycosylhydrolase</fullName>
    </submittedName>
</protein>
<keyword evidence="3 6" id="KW-0326">Glycosidase</keyword>
<proteinExistence type="inferred from homology"/>